<proteinExistence type="predicted"/>
<sequence>MQVRFIALLGIDRILRITQLGNLLLHGRIRFAPHDSTEVSGLANHLLSEIKLVAVFQSGVWRSVCECKACRSALALDAVNSYAFKLAFETVGVGPEQLM</sequence>
<reference evidence="1" key="1">
    <citation type="submission" date="2020-06" db="EMBL/GenBank/DDBJ databases">
        <title>WGS assembly of Ceratodon purpureus strain R40.</title>
        <authorList>
            <person name="Carey S.B."/>
            <person name="Jenkins J."/>
            <person name="Shu S."/>
            <person name="Lovell J.T."/>
            <person name="Sreedasyam A."/>
            <person name="Maumus F."/>
            <person name="Tiley G.P."/>
            <person name="Fernandez-Pozo N."/>
            <person name="Barry K."/>
            <person name="Chen C."/>
            <person name="Wang M."/>
            <person name="Lipzen A."/>
            <person name="Daum C."/>
            <person name="Saski C.A."/>
            <person name="Payton A.C."/>
            <person name="Mcbreen J.C."/>
            <person name="Conrad R.E."/>
            <person name="Kollar L.M."/>
            <person name="Olsson S."/>
            <person name="Huttunen S."/>
            <person name="Landis J.B."/>
            <person name="Wickett N.J."/>
            <person name="Johnson M.G."/>
            <person name="Rensing S.A."/>
            <person name="Grimwood J."/>
            <person name="Schmutz J."/>
            <person name="Mcdaniel S.F."/>
        </authorList>
    </citation>
    <scope>NUCLEOTIDE SEQUENCE</scope>
    <source>
        <strain evidence="1">R40</strain>
    </source>
</reference>
<organism evidence="1 2">
    <name type="scientific">Ceratodon purpureus</name>
    <name type="common">Fire moss</name>
    <name type="synonym">Dicranum purpureum</name>
    <dbReference type="NCBI Taxonomy" id="3225"/>
    <lineage>
        <taxon>Eukaryota</taxon>
        <taxon>Viridiplantae</taxon>
        <taxon>Streptophyta</taxon>
        <taxon>Embryophyta</taxon>
        <taxon>Bryophyta</taxon>
        <taxon>Bryophytina</taxon>
        <taxon>Bryopsida</taxon>
        <taxon>Dicranidae</taxon>
        <taxon>Pseudoditrichales</taxon>
        <taxon>Ditrichaceae</taxon>
        <taxon>Ceratodon</taxon>
    </lineage>
</organism>
<comment type="caution">
    <text evidence="1">The sequence shown here is derived from an EMBL/GenBank/DDBJ whole genome shotgun (WGS) entry which is preliminary data.</text>
</comment>
<evidence type="ECO:0000313" key="2">
    <source>
        <dbReference type="Proteomes" id="UP000822688"/>
    </source>
</evidence>
<protein>
    <submittedName>
        <fullName evidence="1">Uncharacterized protein</fullName>
    </submittedName>
</protein>
<evidence type="ECO:0000313" key="1">
    <source>
        <dbReference type="EMBL" id="KAG0589246.1"/>
    </source>
</evidence>
<dbReference type="EMBL" id="CM026421">
    <property type="protein sequence ID" value="KAG0589246.1"/>
    <property type="molecule type" value="Genomic_DNA"/>
</dbReference>
<keyword evidence="2" id="KW-1185">Reference proteome</keyword>
<accession>A0A8T0J2E0</accession>
<dbReference type="Proteomes" id="UP000822688">
    <property type="component" value="Chromosome 1"/>
</dbReference>
<gene>
    <name evidence="1" type="ORF">KC19_1G006900</name>
</gene>
<dbReference type="AlphaFoldDB" id="A0A8T0J2E0"/>
<name>A0A8T0J2E0_CERPU</name>